<accession>A0AAE3CII1</accession>
<evidence type="ECO:0000256" key="1">
    <source>
        <dbReference type="ARBA" id="ARBA00023239"/>
    </source>
</evidence>
<dbReference type="PANTHER" id="PTHR34183">
    <property type="entry name" value="ENDOLYTIC PEPTIDOGLYCAN TRANSGLYCOSYLASE RLPA"/>
    <property type="match status" value="1"/>
</dbReference>
<comment type="caution">
    <text evidence="6">The sequence shown here is derived from an EMBL/GenBank/DDBJ whole genome shotgun (WGS) entry which is preliminary data.</text>
</comment>
<dbReference type="GO" id="GO:0071555">
    <property type="term" value="P:cell wall organization"/>
    <property type="evidence" value="ECO:0007669"/>
    <property type="project" value="UniProtKB-KW"/>
</dbReference>
<dbReference type="AlphaFoldDB" id="A0AAE3CII1"/>
<name>A0AAE3CII1_9PROT</name>
<dbReference type="Pfam" id="PF03330">
    <property type="entry name" value="DPBB_1"/>
    <property type="match status" value="1"/>
</dbReference>
<dbReference type="CDD" id="cd22268">
    <property type="entry name" value="DPBB_RlpA-like"/>
    <property type="match status" value="1"/>
</dbReference>
<dbReference type="Gene3D" id="2.40.40.10">
    <property type="entry name" value="RlpA-like domain"/>
    <property type="match status" value="1"/>
</dbReference>
<comment type="function">
    <text evidence="3">Lytic transglycosylase with a strong preference for naked glycan strands that lack stem peptides.</text>
</comment>
<reference evidence="6" key="1">
    <citation type="journal article" date="2021" name="ISME J.">
        <title>Genomic evolution of the class Acidithiobacillia: deep-branching Proteobacteria living in extreme acidic conditions.</title>
        <authorList>
            <person name="Moya-Beltran A."/>
            <person name="Beard S."/>
            <person name="Rojas-Villalobos C."/>
            <person name="Issotta F."/>
            <person name="Gallardo Y."/>
            <person name="Ulloa R."/>
            <person name="Giaveno A."/>
            <person name="Degli Esposti M."/>
            <person name="Johnson D.B."/>
            <person name="Quatrini R."/>
        </authorList>
    </citation>
    <scope>NUCLEOTIDE SEQUENCE</scope>
    <source>
        <strain evidence="6">VAN18-1</strain>
    </source>
</reference>
<dbReference type="InterPro" id="IPR034718">
    <property type="entry name" value="RlpA"/>
</dbReference>
<dbReference type="RefSeq" id="WP_215871650.1">
    <property type="nucleotide sequence ID" value="NZ_JAAXYO010000016.1"/>
</dbReference>
<evidence type="ECO:0000259" key="5">
    <source>
        <dbReference type="Pfam" id="PF03330"/>
    </source>
</evidence>
<gene>
    <name evidence="3" type="primary">rlpA</name>
    <name evidence="6" type="ORF">HFQ13_00685</name>
</gene>
<feature type="domain" description="RlpA-like protein double-psi beta-barrel" evidence="5">
    <location>
        <begin position="86"/>
        <end position="174"/>
    </location>
</feature>
<dbReference type="InterPro" id="IPR036908">
    <property type="entry name" value="RlpA-like_sf"/>
</dbReference>
<dbReference type="GO" id="GO:0008932">
    <property type="term" value="F:lytic endotransglycosylase activity"/>
    <property type="evidence" value="ECO:0007669"/>
    <property type="project" value="UniProtKB-UniRule"/>
</dbReference>
<evidence type="ECO:0000256" key="2">
    <source>
        <dbReference type="ARBA" id="ARBA00023316"/>
    </source>
</evidence>
<dbReference type="PANTHER" id="PTHR34183:SF8">
    <property type="entry name" value="ENDOLYTIC PEPTIDOGLYCAN TRANSGLYCOSYLASE RLPA-RELATED"/>
    <property type="match status" value="1"/>
</dbReference>
<dbReference type="Proteomes" id="UP001197378">
    <property type="component" value="Unassembled WGS sequence"/>
</dbReference>
<proteinExistence type="inferred from homology"/>
<dbReference type="NCBIfam" id="TIGR00413">
    <property type="entry name" value="rlpA"/>
    <property type="match status" value="1"/>
</dbReference>
<keyword evidence="1 3" id="KW-0456">Lyase</keyword>
<feature type="chain" id="PRO_5041758260" description="Endolytic peptidoglycan transglycosylase RlpA" evidence="3">
    <location>
        <begin position="29"/>
        <end position="343"/>
    </location>
</feature>
<keyword evidence="3" id="KW-0732">Signal</keyword>
<evidence type="ECO:0000313" key="6">
    <source>
        <dbReference type="EMBL" id="MBU2786741.1"/>
    </source>
</evidence>
<sequence length="343" mass="36348" precursor="true">MQEWAPNRLLRWSCVAAGLATLAGCASVSTPPPSSSMARSSSSGVAYSTGTTCYAPSPNLQAAYNQPYEINGQWYHPLQIAQGYNQTGTASWYDIASSSHVTAMGTTFHDNRLTAASRVLPLPSCVRVTNLQNGRSILVLVNDRGPFVAGRIMDLSIGSARALGIVNQGTAQVNIQAVQSSVPAPAPYRPQVMQQLVPVQNIRAVVPSVPSTLQSPGSGVQHSQAKLRSVVASAFASPQQPLSAPAKPVATPVTTTVRPVLSAPQLEDVIYLISTQPMELQRARAEQQKLQAFGITTAHLVPAAQGYVVKIGPLASTDDTAGYVHSLRRLQLGDFQLSQKGVD</sequence>
<keyword evidence="7" id="KW-1185">Reference proteome</keyword>
<dbReference type="EC" id="4.2.2.-" evidence="3"/>
<dbReference type="GO" id="GO:0000270">
    <property type="term" value="P:peptidoglycan metabolic process"/>
    <property type="evidence" value="ECO:0007669"/>
    <property type="project" value="UniProtKB-UniRule"/>
</dbReference>
<dbReference type="EMBL" id="JAAXYO010000016">
    <property type="protein sequence ID" value="MBU2786741.1"/>
    <property type="molecule type" value="Genomic_DNA"/>
</dbReference>
<keyword evidence="2 3" id="KW-0961">Cell wall biogenesis/degradation</keyword>
<evidence type="ECO:0000256" key="4">
    <source>
        <dbReference type="RuleBase" id="RU003495"/>
    </source>
</evidence>
<dbReference type="InterPro" id="IPR012997">
    <property type="entry name" value="RplA"/>
</dbReference>
<dbReference type="HAMAP" id="MF_02071">
    <property type="entry name" value="RlpA"/>
    <property type="match status" value="1"/>
</dbReference>
<protein>
    <recommendedName>
        <fullName evidence="3">Endolytic peptidoglycan transglycosylase RlpA</fullName>
        <ecNumber evidence="3">4.2.2.-</ecNumber>
    </recommendedName>
</protein>
<evidence type="ECO:0000256" key="3">
    <source>
        <dbReference type="HAMAP-Rule" id="MF_02071"/>
    </source>
</evidence>
<feature type="signal peptide" evidence="3">
    <location>
        <begin position="1"/>
        <end position="28"/>
    </location>
</feature>
<dbReference type="SUPFAM" id="SSF50685">
    <property type="entry name" value="Barwin-like endoglucanases"/>
    <property type="match status" value="1"/>
</dbReference>
<evidence type="ECO:0000313" key="7">
    <source>
        <dbReference type="Proteomes" id="UP001197378"/>
    </source>
</evidence>
<dbReference type="InterPro" id="IPR009009">
    <property type="entry name" value="RlpA-like_DPBB"/>
</dbReference>
<organism evidence="6 7">
    <name type="scientific">Igneacidithiobacillus copahuensis</name>
    <dbReference type="NCBI Taxonomy" id="2724909"/>
    <lineage>
        <taxon>Bacteria</taxon>
        <taxon>Pseudomonadati</taxon>
        <taxon>Pseudomonadota</taxon>
        <taxon>Acidithiobacillia</taxon>
        <taxon>Acidithiobacillales</taxon>
        <taxon>Acidithiobacillaceae</taxon>
        <taxon>Igneacidithiobacillus</taxon>
    </lineage>
</organism>
<comment type="similarity">
    <text evidence="3 4">Belongs to the RlpA family.</text>
</comment>